<dbReference type="Proteomes" id="UP001549047">
    <property type="component" value="Unassembled WGS sequence"/>
</dbReference>
<gene>
    <name evidence="1" type="ORF">ABID16_000046</name>
</gene>
<evidence type="ECO:0000313" key="2">
    <source>
        <dbReference type="Proteomes" id="UP001549047"/>
    </source>
</evidence>
<proteinExistence type="predicted"/>
<organism evidence="1 2">
    <name type="scientific">Rhizobium aquaticum</name>
    <dbReference type="NCBI Taxonomy" id="1549636"/>
    <lineage>
        <taxon>Bacteria</taxon>
        <taxon>Pseudomonadati</taxon>
        <taxon>Pseudomonadota</taxon>
        <taxon>Alphaproteobacteria</taxon>
        <taxon>Hyphomicrobiales</taxon>
        <taxon>Rhizobiaceae</taxon>
        <taxon>Rhizobium/Agrobacterium group</taxon>
        <taxon>Rhizobium</taxon>
    </lineage>
</organism>
<evidence type="ECO:0000313" key="1">
    <source>
        <dbReference type="EMBL" id="MET3611741.1"/>
    </source>
</evidence>
<keyword evidence="2" id="KW-1185">Reference proteome</keyword>
<comment type="caution">
    <text evidence="1">The sequence shown here is derived from an EMBL/GenBank/DDBJ whole genome shotgun (WGS) entry which is preliminary data.</text>
</comment>
<sequence>MLHHLKIRKDRRWKFKAAQHNIDAGIIKANPTQTGRQGNDPPLRIAGEKSHHAIPVRRCHFECLTLLSADFRLIDAVSHRLELSRHILIESGGFLRIGAAEA</sequence>
<dbReference type="EMBL" id="JBEPMB010000001">
    <property type="protein sequence ID" value="MET3611741.1"/>
    <property type="molecule type" value="Genomic_DNA"/>
</dbReference>
<reference evidence="1 2" key="1">
    <citation type="submission" date="2024-06" db="EMBL/GenBank/DDBJ databases">
        <title>Genomic Encyclopedia of Type Strains, Phase IV (KMG-IV): sequencing the most valuable type-strain genomes for metagenomic binning, comparative biology and taxonomic classification.</title>
        <authorList>
            <person name="Goeker M."/>
        </authorList>
    </citation>
    <scope>NUCLEOTIDE SEQUENCE [LARGE SCALE GENOMIC DNA]</scope>
    <source>
        <strain evidence="1 2">DSM 29780</strain>
    </source>
</reference>
<protein>
    <submittedName>
        <fullName evidence="1">Uncharacterized protein</fullName>
    </submittedName>
</protein>
<accession>A0ABV2IUE4</accession>
<name>A0ABV2IUE4_9HYPH</name>